<gene>
    <name evidence="1" type="primary">ORF223288</name>
</gene>
<dbReference type="EMBL" id="HACG01053397">
    <property type="protein sequence ID" value="CEL00268.1"/>
    <property type="molecule type" value="Transcribed_RNA"/>
</dbReference>
<dbReference type="AlphaFoldDB" id="A0A0B7C4X2"/>
<accession>A0A0B7C4X2</accession>
<organism evidence="1">
    <name type="scientific">Arion vulgaris</name>
    <dbReference type="NCBI Taxonomy" id="1028688"/>
    <lineage>
        <taxon>Eukaryota</taxon>
        <taxon>Metazoa</taxon>
        <taxon>Spiralia</taxon>
        <taxon>Lophotrochozoa</taxon>
        <taxon>Mollusca</taxon>
        <taxon>Gastropoda</taxon>
        <taxon>Heterobranchia</taxon>
        <taxon>Euthyneura</taxon>
        <taxon>Panpulmonata</taxon>
        <taxon>Eupulmonata</taxon>
        <taxon>Stylommatophora</taxon>
        <taxon>Helicina</taxon>
        <taxon>Arionoidea</taxon>
        <taxon>Arionidae</taxon>
        <taxon>Arion</taxon>
    </lineage>
</organism>
<protein>
    <submittedName>
        <fullName evidence="1">Uncharacterized protein</fullName>
    </submittedName>
</protein>
<evidence type="ECO:0000313" key="1">
    <source>
        <dbReference type="EMBL" id="CEL00268.1"/>
    </source>
</evidence>
<reference evidence="1" key="1">
    <citation type="submission" date="2014-12" db="EMBL/GenBank/DDBJ databases">
        <title>Insight into the proteome of Arion vulgaris.</title>
        <authorList>
            <person name="Aradska J."/>
            <person name="Bulat T."/>
            <person name="Smidak R."/>
            <person name="Sarate P."/>
            <person name="Gangsoo J."/>
            <person name="Sialana F."/>
            <person name="Bilban M."/>
            <person name="Lubec G."/>
        </authorList>
    </citation>
    <scope>NUCLEOTIDE SEQUENCE</scope>
    <source>
        <tissue evidence="1">Skin</tissue>
    </source>
</reference>
<sequence>RIYLIAHIPPYDSVPLGINGKPASKSVAQSPNSVATANVLGISGKMCTFDSDLIQT</sequence>
<proteinExistence type="predicted"/>
<feature type="non-terminal residue" evidence="1">
    <location>
        <position position="1"/>
    </location>
</feature>
<name>A0A0B7C4X2_9EUPU</name>